<evidence type="ECO:0000256" key="1">
    <source>
        <dbReference type="SAM" id="MobiDB-lite"/>
    </source>
</evidence>
<sequence>MDTLRWLNDDEFPFLTTPFHPPQVYAPPAGCVISIAKTAVLRPGAQKKAPNFVASITKSRSARHPPRREPISHPPISSPIKKPGGGGFACVMNAA</sequence>
<gene>
    <name evidence="2" type="ORF">B5L96_28975</name>
</gene>
<dbReference type="EMBL" id="NDBK01000126">
    <property type="protein sequence ID" value="OVF63485.1"/>
    <property type="molecule type" value="Genomic_DNA"/>
</dbReference>
<dbReference type="AlphaFoldDB" id="A0A210UVI4"/>
<evidence type="ECO:0000313" key="3">
    <source>
        <dbReference type="Proteomes" id="UP000196447"/>
    </source>
</evidence>
<proteinExistence type="predicted"/>
<feature type="region of interest" description="Disordered" evidence="1">
    <location>
        <begin position="56"/>
        <end position="84"/>
    </location>
</feature>
<reference evidence="2 3" key="1">
    <citation type="submission" date="2017-03" db="EMBL/GenBank/DDBJ databases">
        <authorList>
            <person name="Fouts D."/>
            <person name="Stalin M.J."/>
            <person name="Chen L."/>
            <person name="Wright M."/>
            <person name="Sutton G."/>
            <person name="Nguyen K."/>
            <person name="Vanduin D."/>
            <person name="Rojas L."/>
            <person name="Hujer A."/>
            <person name="Hujer K."/>
            <person name="Bonomo R."/>
            <person name="Kreiswirth B."/>
            <person name="Adams M."/>
        </authorList>
    </citation>
    <scope>NUCLEOTIDE SEQUENCE [LARGE SCALE GENOMIC DNA]</scope>
    <source>
        <strain evidence="2 3">39383</strain>
    </source>
</reference>
<comment type="caution">
    <text evidence="2">The sequence shown here is derived from an EMBL/GenBank/DDBJ whole genome shotgun (WGS) entry which is preliminary data.</text>
</comment>
<accession>A0A210UVI4</accession>
<evidence type="ECO:0000313" key="2">
    <source>
        <dbReference type="EMBL" id="OVF63485.1"/>
    </source>
</evidence>
<dbReference type="Proteomes" id="UP000196447">
    <property type="component" value="Unassembled WGS sequence"/>
</dbReference>
<protein>
    <submittedName>
        <fullName evidence="2">Chemotaxis protein CheW</fullName>
    </submittedName>
</protein>
<name>A0A210UVI4_KLEPN</name>
<organism evidence="2 3">
    <name type="scientific">Klebsiella pneumoniae</name>
    <dbReference type="NCBI Taxonomy" id="573"/>
    <lineage>
        <taxon>Bacteria</taxon>
        <taxon>Pseudomonadati</taxon>
        <taxon>Pseudomonadota</taxon>
        <taxon>Gammaproteobacteria</taxon>
        <taxon>Enterobacterales</taxon>
        <taxon>Enterobacteriaceae</taxon>
        <taxon>Klebsiella/Raoultella group</taxon>
        <taxon>Klebsiella</taxon>
        <taxon>Klebsiella pneumoniae complex</taxon>
    </lineage>
</organism>